<evidence type="ECO:0000256" key="12">
    <source>
        <dbReference type="ARBA" id="ARBA00041409"/>
    </source>
</evidence>
<evidence type="ECO:0000256" key="9">
    <source>
        <dbReference type="ARBA" id="ARBA00023306"/>
    </source>
</evidence>
<feature type="compositionally biased region" description="Basic and acidic residues" evidence="16">
    <location>
        <begin position="444"/>
        <end position="455"/>
    </location>
</feature>
<dbReference type="PANTHER" id="PTHR11254:SF67">
    <property type="entry name" value="E3 UBIQUITIN-PROTEIN LIGASE HUWE1"/>
    <property type="match status" value="1"/>
</dbReference>
<protein>
    <recommendedName>
        <fullName evidence="11">E3 ubiquitin-protein ligase HACE1</fullName>
        <ecNumber evidence="4">2.3.2.26</ecNumber>
    </recommendedName>
    <alternativeName>
        <fullName evidence="13">HECT domain and ankyrin repeat-containing E3 ubiquitin-protein ligase 1</fullName>
    </alternativeName>
    <alternativeName>
        <fullName evidence="12">HECT-type E3 ubiquitin transferase HACE1</fullName>
    </alternativeName>
</protein>
<dbReference type="InterPro" id="IPR000569">
    <property type="entry name" value="HECT_dom"/>
</dbReference>
<dbReference type="Gene3D" id="3.90.1750.10">
    <property type="entry name" value="Hect, E3 ligase catalytic domains"/>
    <property type="match status" value="1"/>
</dbReference>
<keyword evidence="6 15" id="KW-0833">Ubl conjugation pathway</keyword>
<dbReference type="InterPro" id="IPR036770">
    <property type="entry name" value="Ankyrin_rpt-contain_sf"/>
</dbReference>
<comment type="pathway">
    <text evidence="3">Protein modification; protein ubiquitination.</text>
</comment>
<feature type="compositionally biased region" description="Polar residues" evidence="16">
    <location>
        <begin position="867"/>
        <end position="881"/>
    </location>
</feature>
<dbReference type="PANTHER" id="PTHR11254">
    <property type="entry name" value="HECT DOMAIN UBIQUITIN-PROTEIN LIGASE"/>
    <property type="match status" value="1"/>
</dbReference>
<organism evidence="18">
    <name type="scientific">Amorphochlora amoebiformis</name>
    <dbReference type="NCBI Taxonomy" id="1561963"/>
    <lineage>
        <taxon>Eukaryota</taxon>
        <taxon>Sar</taxon>
        <taxon>Rhizaria</taxon>
        <taxon>Cercozoa</taxon>
        <taxon>Chlorarachniophyceae</taxon>
        <taxon>Amorphochlora</taxon>
    </lineage>
</organism>
<dbReference type="GO" id="GO:0061630">
    <property type="term" value="F:ubiquitin protein ligase activity"/>
    <property type="evidence" value="ECO:0007669"/>
    <property type="project" value="UniProtKB-EC"/>
</dbReference>
<proteinExistence type="predicted"/>
<dbReference type="InterPro" id="IPR050409">
    <property type="entry name" value="E3_ubiq-protein_ligase"/>
</dbReference>
<dbReference type="GO" id="GO:0000209">
    <property type="term" value="P:protein polyubiquitination"/>
    <property type="evidence" value="ECO:0007669"/>
    <property type="project" value="TreeGrafter"/>
</dbReference>
<dbReference type="SMART" id="SM00248">
    <property type="entry name" value="ANK"/>
    <property type="match status" value="3"/>
</dbReference>
<feature type="repeat" description="ANK" evidence="14">
    <location>
        <begin position="139"/>
        <end position="164"/>
    </location>
</feature>
<dbReference type="AlphaFoldDB" id="A0A7S0DT53"/>
<evidence type="ECO:0000256" key="1">
    <source>
        <dbReference type="ARBA" id="ARBA00000885"/>
    </source>
</evidence>
<dbReference type="GO" id="GO:0032580">
    <property type="term" value="C:Golgi cisterna membrane"/>
    <property type="evidence" value="ECO:0007669"/>
    <property type="project" value="UniProtKB-SubCell"/>
</dbReference>
<evidence type="ECO:0000256" key="16">
    <source>
        <dbReference type="SAM" id="MobiDB-lite"/>
    </source>
</evidence>
<dbReference type="EC" id="2.3.2.26" evidence="4"/>
<evidence type="ECO:0000256" key="15">
    <source>
        <dbReference type="PROSITE-ProRule" id="PRU00104"/>
    </source>
</evidence>
<evidence type="ECO:0000256" key="3">
    <source>
        <dbReference type="ARBA" id="ARBA00004906"/>
    </source>
</evidence>
<gene>
    <name evidence="18" type="ORF">LAMO00422_LOCUS22054</name>
</gene>
<evidence type="ECO:0000256" key="8">
    <source>
        <dbReference type="ARBA" id="ARBA00023034"/>
    </source>
</evidence>
<dbReference type="PROSITE" id="PS50297">
    <property type="entry name" value="ANK_REP_REGION"/>
    <property type="match status" value="1"/>
</dbReference>
<dbReference type="SMART" id="SM00119">
    <property type="entry name" value="HECTc"/>
    <property type="match status" value="1"/>
</dbReference>
<sequence length="1262" mass="140942">MQEMLNSKTVKMKGRRVQRPIFTAAEFGSVKVILQLICNGESPSTPGHGGRSPIMCAIQHDQPAAFKVLVEAGGRWGPPTSLNPDPAPPADQKGWTPLHYAAAYSAIKCLDLMLSGAVSANMDIKDNFMKEALNAADESGQTPLHLAASCGFIAGIRRLIQAGAMATYDIKGKLALQCALEFMEKCGGWGRGRRHRNKGKSEELERATESVVVLSKHFGHLVSVFSIVQAKDIRDRVIKAIGWEASLRMVLSYIDVARNLDQLNPILTAIARCLRSTTLTTENFPPELLRQVLTVLVADGHVDALECWAKLLRRPTNRNYTTRSVMRELAAALRSSSRITLCCHESNVSYSERFFNVFLTTILNLYVANRKLHLKPNARTDGRRNGRRRGRLSGSRSRESKRSPTVDQKIFFGDGKEDEGKPQGKPEEKSREEPLELPSSLPSADRKGSESEPKPTPKRTPKPKTDGKSSGNISESKTKFAEESKILPPLLDENEISHSLDSAWMLLDMAVRDIDEYIEDTSRYAVVINGYWKWCQVFPHLGPVNKLSHATESLSIHGDIKTIRTADSSSEAAQAVESIDIIIPSHGAPGKPLLFTLPNGFPYAVQIPTDSGPGDKIKVPVPRAIMFGVCRMPSSCTGGIGNSDRIERGEVGVPEGKFEGKAVTVKEEELKEKKQKESKVPGAQSCLMDLTRPMDLNRLLREPVSDSFKWFAKRHRKPILHLIAESEGIVHRYFTFLTRLWEPIDTDPNNFMKETLADGKSPYLLAKVQFICAAITQRSHGFNELVITVNRMTPPPSPSSSRRGNNEKNRQTRRRGENVDQKNGESKLRVDKHNDKNRRGRSRQQDSKRGAWGGDPGNPRRRRWVRKNTTTAETQPSSSVATTLVSEVVQNGPPSIMTHNHTQEHRERTREWIMQQMLSAPPNTLNNGLSVRYEGEDGVGEGPLRELLAMITGDMFAPDSKFFCPAPNSTHLTIHKGAPKVHQVKQYMRMVGRLLALAVTQRQPFGVPLCSGVLKALLGRNHEIGWQDLQTYDEDLYRGMKTIADAKTKEEFQLIADGLMFVVSTKAANGEVKDVALLKNGADRPVTFEDRDLFTRLYARFRMFHGLNKELSSLSKGFQDILPVELSKYLNPSELSSLIQGPERLDIADMKANILYDGGYHSTSSVICWFWKMVEEMTFEEQQRLLLFWSGCPIPPLHGFSAKFNNNGEAWSIKKLEAPPTSLPTASTCIYLLRLPPYPSERILRERLAVALKFGTEGYDTE</sequence>
<evidence type="ECO:0000256" key="6">
    <source>
        <dbReference type="ARBA" id="ARBA00022786"/>
    </source>
</evidence>
<keyword evidence="9" id="KW-0131">Cell cycle</keyword>
<feature type="compositionally biased region" description="Basic and acidic residues" evidence="16">
    <location>
        <begin position="414"/>
        <end position="434"/>
    </location>
</feature>
<dbReference type="Pfam" id="PF00023">
    <property type="entry name" value="Ank"/>
    <property type="match status" value="1"/>
</dbReference>
<evidence type="ECO:0000313" key="18">
    <source>
        <dbReference type="EMBL" id="CAD8463093.1"/>
    </source>
</evidence>
<evidence type="ECO:0000256" key="13">
    <source>
        <dbReference type="ARBA" id="ARBA00042378"/>
    </source>
</evidence>
<dbReference type="GO" id="GO:0006511">
    <property type="term" value="P:ubiquitin-dependent protein catabolic process"/>
    <property type="evidence" value="ECO:0007669"/>
    <property type="project" value="TreeGrafter"/>
</dbReference>
<keyword evidence="8" id="KW-0333">Golgi apparatus</keyword>
<evidence type="ECO:0000256" key="7">
    <source>
        <dbReference type="ARBA" id="ARBA00022824"/>
    </source>
</evidence>
<comment type="subcellular location">
    <subcellularLocation>
        <location evidence="2">Endoplasmic reticulum</location>
    </subcellularLocation>
    <subcellularLocation>
        <location evidence="10">Golgi apparatus</location>
        <location evidence="10">Golgi stack membrane</location>
    </subcellularLocation>
</comment>
<feature type="repeat" description="ANK" evidence="14">
    <location>
        <begin position="93"/>
        <end position="125"/>
    </location>
</feature>
<keyword evidence="5" id="KW-0808">Transferase</keyword>
<accession>A0A7S0DT53</accession>
<dbReference type="PROSITE" id="PS50237">
    <property type="entry name" value="HECT"/>
    <property type="match status" value="1"/>
</dbReference>
<dbReference type="Pfam" id="PF00632">
    <property type="entry name" value="HECT"/>
    <property type="match status" value="1"/>
</dbReference>
<dbReference type="GO" id="GO:0005783">
    <property type="term" value="C:endoplasmic reticulum"/>
    <property type="evidence" value="ECO:0007669"/>
    <property type="project" value="UniProtKB-SubCell"/>
</dbReference>
<dbReference type="SUPFAM" id="SSF56204">
    <property type="entry name" value="Hect, E3 ligase catalytic domain"/>
    <property type="match status" value="1"/>
</dbReference>
<feature type="active site" description="Glycyl thioester intermediate" evidence="15">
    <location>
        <position position="1229"/>
    </location>
</feature>
<keyword evidence="7" id="KW-0256">Endoplasmic reticulum</keyword>
<keyword evidence="14" id="KW-0040">ANK repeat</keyword>
<dbReference type="EMBL" id="HBEM01032294">
    <property type="protein sequence ID" value="CAD8463093.1"/>
    <property type="molecule type" value="Transcribed_RNA"/>
</dbReference>
<feature type="region of interest" description="Disordered" evidence="16">
    <location>
        <begin position="790"/>
        <end position="881"/>
    </location>
</feature>
<dbReference type="Gene3D" id="1.25.40.20">
    <property type="entry name" value="Ankyrin repeat-containing domain"/>
    <property type="match status" value="2"/>
</dbReference>
<evidence type="ECO:0000256" key="11">
    <source>
        <dbReference type="ARBA" id="ARBA00040370"/>
    </source>
</evidence>
<evidence type="ECO:0000256" key="5">
    <source>
        <dbReference type="ARBA" id="ARBA00022679"/>
    </source>
</evidence>
<dbReference type="PROSITE" id="PS50088">
    <property type="entry name" value="ANK_REPEAT"/>
    <property type="match status" value="2"/>
</dbReference>
<feature type="region of interest" description="Disordered" evidence="16">
    <location>
        <begin position="377"/>
        <end position="481"/>
    </location>
</feature>
<evidence type="ECO:0000256" key="14">
    <source>
        <dbReference type="PROSITE-ProRule" id="PRU00023"/>
    </source>
</evidence>
<dbReference type="InterPro" id="IPR035983">
    <property type="entry name" value="Hect_E3_ubiquitin_ligase"/>
</dbReference>
<name>A0A7S0DT53_9EUKA</name>
<feature type="domain" description="HECT" evidence="17">
    <location>
        <begin position="921"/>
        <end position="1262"/>
    </location>
</feature>
<dbReference type="Gene3D" id="3.30.2160.10">
    <property type="entry name" value="Hect, E3 ligase catalytic domain"/>
    <property type="match status" value="1"/>
</dbReference>
<dbReference type="InterPro" id="IPR002110">
    <property type="entry name" value="Ankyrin_rpt"/>
</dbReference>
<reference evidence="18" key="1">
    <citation type="submission" date="2021-01" db="EMBL/GenBank/DDBJ databases">
        <authorList>
            <person name="Corre E."/>
            <person name="Pelletier E."/>
            <person name="Niang G."/>
            <person name="Scheremetjew M."/>
            <person name="Finn R."/>
            <person name="Kale V."/>
            <person name="Holt S."/>
            <person name="Cochrane G."/>
            <person name="Meng A."/>
            <person name="Brown T."/>
            <person name="Cohen L."/>
        </authorList>
    </citation>
    <scope>NUCLEOTIDE SEQUENCE</scope>
    <source>
        <strain evidence="18">CCMP2058</strain>
    </source>
</reference>
<evidence type="ECO:0000256" key="4">
    <source>
        <dbReference type="ARBA" id="ARBA00012485"/>
    </source>
</evidence>
<dbReference type="Pfam" id="PF12796">
    <property type="entry name" value="Ank_2"/>
    <property type="match status" value="1"/>
</dbReference>
<comment type="catalytic activity">
    <reaction evidence="1">
        <text>S-ubiquitinyl-[E2 ubiquitin-conjugating enzyme]-L-cysteine + [acceptor protein]-L-lysine = [E2 ubiquitin-conjugating enzyme]-L-cysteine + N(6)-ubiquitinyl-[acceptor protein]-L-lysine.</text>
        <dbReference type="EC" id="2.3.2.26"/>
    </reaction>
</comment>
<evidence type="ECO:0000259" key="17">
    <source>
        <dbReference type="PROSITE" id="PS50237"/>
    </source>
</evidence>
<dbReference type="SUPFAM" id="SSF48403">
    <property type="entry name" value="Ankyrin repeat"/>
    <property type="match status" value="1"/>
</dbReference>
<evidence type="ECO:0000256" key="10">
    <source>
        <dbReference type="ARBA" id="ARBA00037859"/>
    </source>
</evidence>
<feature type="compositionally biased region" description="Basic and acidic residues" evidence="16">
    <location>
        <begin position="804"/>
        <end position="834"/>
    </location>
</feature>
<dbReference type="Gene3D" id="3.30.2410.10">
    <property type="entry name" value="Hect, E3 ligase catalytic domain"/>
    <property type="match status" value="1"/>
</dbReference>
<evidence type="ECO:0000256" key="2">
    <source>
        <dbReference type="ARBA" id="ARBA00004240"/>
    </source>
</evidence>